<feature type="region of interest" description="Disordered" evidence="1">
    <location>
        <begin position="118"/>
        <end position="213"/>
    </location>
</feature>
<sequence>MKEGKKKRIRNVETARLPHFRLRERGPTGRQARRQTCLVELVDAQQNTYKYADFPELRRHLRSWPLLTGPLRAGGRPIRSLPLLSPGGCRRQARTPLELGSVPGCGDRCGDVEIVETCGGGREGGASGNGRRERRQGSGDGATGQSFTKTWAKKRWEEEDAGEESPSSPMAPVFPSVMVNSEGTSDEDDDDVRGTMKVKNQKWQMKNTKRLAN</sequence>
<gene>
    <name evidence="2" type="ORF">Cvel_19581</name>
</gene>
<evidence type="ECO:0000256" key="1">
    <source>
        <dbReference type="SAM" id="MobiDB-lite"/>
    </source>
</evidence>
<dbReference type="AlphaFoldDB" id="A0A0G4FZZ1"/>
<protein>
    <submittedName>
        <fullName evidence="2">Uncharacterized protein</fullName>
    </submittedName>
</protein>
<accession>A0A0G4FZZ1</accession>
<evidence type="ECO:0000313" key="2">
    <source>
        <dbReference type="EMBL" id="CEM21115.1"/>
    </source>
</evidence>
<proteinExistence type="predicted"/>
<dbReference type="EMBL" id="CDMZ01000771">
    <property type="protein sequence ID" value="CEM21115.1"/>
    <property type="molecule type" value="Genomic_DNA"/>
</dbReference>
<feature type="compositionally biased region" description="Gly residues" evidence="1">
    <location>
        <begin position="118"/>
        <end position="128"/>
    </location>
</feature>
<organism evidence="2">
    <name type="scientific">Chromera velia CCMP2878</name>
    <dbReference type="NCBI Taxonomy" id="1169474"/>
    <lineage>
        <taxon>Eukaryota</taxon>
        <taxon>Sar</taxon>
        <taxon>Alveolata</taxon>
        <taxon>Colpodellida</taxon>
        <taxon>Chromeraceae</taxon>
        <taxon>Chromera</taxon>
    </lineage>
</organism>
<dbReference type="VEuPathDB" id="CryptoDB:Cvel_19581"/>
<reference evidence="2" key="1">
    <citation type="submission" date="2014-11" db="EMBL/GenBank/DDBJ databases">
        <authorList>
            <person name="Otto D Thomas"/>
            <person name="Naeem Raeece"/>
        </authorList>
    </citation>
    <scope>NUCLEOTIDE SEQUENCE</scope>
</reference>
<name>A0A0G4FZZ1_9ALVE</name>